<gene>
    <name evidence="2" type="ORF">FGO68_gene15589</name>
</gene>
<keyword evidence="3" id="KW-1185">Reference proteome</keyword>
<organism evidence="2 3">
    <name type="scientific">Halteria grandinella</name>
    <dbReference type="NCBI Taxonomy" id="5974"/>
    <lineage>
        <taxon>Eukaryota</taxon>
        <taxon>Sar</taxon>
        <taxon>Alveolata</taxon>
        <taxon>Ciliophora</taxon>
        <taxon>Intramacronucleata</taxon>
        <taxon>Spirotrichea</taxon>
        <taxon>Stichotrichia</taxon>
        <taxon>Sporadotrichida</taxon>
        <taxon>Halteriidae</taxon>
        <taxon>Halteria</taxon>
    </lineage>
</organism>
<dbReference type="EMBL" id="RRYP01031381">
    <property type="protein sequence ID" value="TNV70973.1"/>
    <property type="molecule type" value="Genomic_DNA"/>
</dbReference>
<evidence type="ECO:0000256" key="1">
    <source>
        <dbReference type="SAM" id="MobiDB-lite"/>
    </source>
</evidence>
<dbReference type="Proteomes" id="UP000785679">
    <property type="component" value="Unassembled WGS sequence"/>
</dbReference>
<proteinExistence type="predicted"/>
<protein>
    <submittedName>
        <fullName evidence="2">Uncharacterized protein</fullName>
    </submittedName>
</protein>
<comment type="caution">
    <text evidence="2">The sequence shown here is derived from an EMBL/GenBank/DDBJ whole genome shotgun (WGS) entry which is preliminary data.</text>
</comment>
<name>A0A8J8N9S6_HALGN</name>
<accession>A0A8J8N9S6</accession>
<evidence type="ECO:0000313" key="3">
    <source>
        <dbReference type="Proteomes" id="UP000785679"/>
    </source>
</evidence>
<feature type="compositionally biased region" description="Polar residues" evidence="1">
    <location>
        <begin position="286"/>
        <end position="307"/>
    </location>
</feature>
<evidence type="ECO:0000313" key="2">
    <source>
        <dbReference type="EMBL" id="TNV70973.1"/>
    </source>
</evidence>
<sequence length="488" mass="56515">MICEVVLPLDKRVKEGKEFDEFVVKKQFAKIDHRLDRLAEKLQGENIKIWAPYLETLIDKRWELVDVSHRRDLQEIQSRIAQFEHRQYQDSEQVAALLQLCESLDKTHVDIKEVISKEKGEVQEQIESLAKEVGLHKEEQASSITQISASISQLTEALKESLPAFQESCTIRFTSQSNKSDSIQVALSDLKSHVDKIQNQLQTLQERNPDKVMEGVKRYQEMLDQKLEEAMINVGLSYRKILACVQKKDFDIELAKVNDKYDKEIQVLKENIEALMMSNRRERTQSRQLNNSVTKKPSEISPQRTRKQSYNIEMQQPDNTAPHKQHTEFAIVPQNFHIKTGESVEQSIGFQSNDLSASNSEPSINHRLSQIKEEEQLNPSIIASQNERVHSPMQNEALSIMRQSTQPLVNEEPQICSSNQFTSHQYSKSKLHSLLSQDQQDPSQDSEHMDFVTKLEFERLLDEKRIYQRGYHNCSKSFHSASKVQSRK</sequence>
<reference evidence="2" key="1">
    <citation type="submission" date="2019-06" db="EMBL/GenBank/DDBJ databases">
        <authorList>
            <person name="Zheng W."/>
        </authorList>
    </citation>
    <scope>NUCLEOTIDE SEQUENCE</scope>
    <source>
        <strain evidence="2">QDHG01</strain>
    </source>
</reference>
<feature type="region of interest" description="Disordered" evidence="1">
    <location>
        <begin position="281"/>
        <end position="307"/>
    </location>
</feature>
<dbReference type="AlphaFoldDB" id="A0A8J8N9S6"/>